<evidence type="ECO:0000259" key="2">
    <source>
        <dbReference type="PROSITE" id="PS51677"/>
    </source>
</evidence>
<evidence type="ECO:0000256" key="1">
    <source>
        <dbReference type="SAM" id="MobiDB-lite"/>
    </source>
</evidence>
<evidence type="ECO:0000313" key="4">
    <source>
        <dbReference type="Proteomes" id="UP000733379"/>
    </source>
</evidence>
<dbReference type="InterPro" id="IPR011330">
    <property type="entry name" value="Glyco_hydro/deAcase_b/a-brl"/>
</dbReference>
<comment type="caution">
    <text evidence="3">The sequence shown here is derived from an EMBL/GenBank/DDBJ whole genome shotgun (WGS) entry which is preliminary data.</text>
</comment>
<dbReference type="EMBL" id="JAHKNI010000002">
    <property type="protein sequence ID" value="MBU3061277.1"/>
    <property type="molecule type" value="Genomic_DNA"/>
</dbReference>
<organism evidence="3 4">
    <name type="scientific">Nocardia albiluteola</name>
    <dbReference type="NCBI Taxonomy" id="2842303"/>
    <lineage>
        <taxon>Bacteria</taxon>
        <taxon>Bacillati</taxon>
        <taxon>Actinomycetota</taxon>
        <taxon>Actinomycetes</taxon>
        <taxon>Mycobacteriales</taxon>
        <taxon>Nocardiaceae</taxon>
        <taxon>Nocardia</taxon>
    </lineage>
</organism>
<evidence type="ECO:0000313" key="3">
    <source>
        <dbReference type="EMBL" id="MBU3061277.1"/>
    </source>
</evidence>
<keyword evidence="4" id="KW-1185">Reference proteome</keyword>
<feature type="region of interest" description="Disordered" evidence="1">
    <location>
        <begin position="103"/>
        <end position="125"/>
    </location>
</feature>
<accession>A0ABS6ATB3</accession>
<dbReference type="PROSITE" id="PS51677">
    <property type="entry name" value="NODB"/>
    <property type="match status" value="1"/>
</dbReference>
<dbReference type="InterPro" id="IPR002509">
    <property type="entry name" value="NODB_dom"/>
</dbReference>
<reference evidence="3 4" key="1">
    <citation type="submission" date="2021-06" db="EMBL/GenBank/DDBJ databases">
        <title>Actinomycetes sequencing.</title>
        <authorList>
            <person name="Shan Q."/>
        </authorList>
    </citation>
    <scope>NUCLEOTIDE SEQUENCE [LARGE SCALE GENOMIC DNA]</scope>
    <source>
        <strain evidence="3 4">NEAU-G5</strain>
    </source>
</reference>
<feature type="compositionally biased region" description="Basic and acidic residues" evidence="1">
    <location>
        <begin position="187"/>
        <end position="200"/>
    </location>
</feature>
<feature type="region of interest" description="Disordered" evidence="1">
    <location>
        <begin position="187"/>
        <end position="346"/>
    </location>
</feature>
<feature type="region of interest" description="Disordered" evidence="1">
    <location>
        <begin position="1"/>
        <end position="64"/>
    </location>
</feature>
<dbReference type="PANTHER" id="PTHR10587">
    <property type="entry name" value="GLYCOSYL TRANSFERASE-RELATED"/>
    <property type="match status" value="1"/>
</dbReference>
<feature type="domain" description="NodB homology" evidence="2">
    <location>
        <begin position="521"/>
        <end position="717"/>
    </location>
</feature>
<feature type="compositionally biased region" description="Basic and acidic residues" evidence="1">
    <location>
        <begin position="248"/>
        <end position="289"/>
    </location>
</feature>
<feature type="compositionally biased region" description="Basic and acidic residues" evidence="1">
    <location>
        <begin position="311"/>
        <end position="327"/>
    </location>
</feature>
<feature type="compositionally biased region" description="Basic residues" evidence="1">
    <location>
        <begin position="328"/>
        <end position="338"/>
    </location>
</feature>
<dbReference type="SUPFAM" id="SSF88713">
    <property type="entry name" value="Glycoside hydrolase/deacetylase"/>
    <property type="match status" value="1"/>
</dbReference>
<protein>
    <submittedName>
        <fullName evidence="3">Polysaccharide deacetylase family protein</fullName>
    </submittedName>
</protein>
<proteinExistence type="predicted"/>
<dbReference type="Gene3D" id="3.20.20.370">
    <property type="entry name" value="Glycoside hydrolase/deacetylase"/>
    <property type="match status" value="1"/>
</dbReference>
<gene>
    <name evidence="3" type="ORF">KO481_07055</name>
</gene>
<sequence>MRSILRSELSWPESSTTNSIPLHCHGRRNGSSNTLASPRKPAPPEQKRRTTDSGRTLRSSRPPLAVGAVVLRRSQPGHPGADVQALVVGTRSERGGEFRCVRTDQRGHGAARLGAGRERRRRSQRRYRCQRRCEYQRRLGRAGRRRGGRDDLRGRDQSAGAPRDARVSRRRIQCGRCAVRSFHRAVSERHGARVAGHDRGQPASERWVGQPAGFVPRGSCRWRPTSNRQCESRSGGIARRRHGPGRGPECDHARVAEGDRWRESVSGADRDHAGRNHDGERSGGTREPRAGPAPNRAARSRPRCAVLAADLGRDPRTDREQPGDLARRHPGRRDRRPPRCGLPGAGAGPVGLSRRCRFAAFRPVEQCAKGICRLRGKSVTGLGVAGSGRGCRRRVRRVFERGLTRRGLLVAGAATAAGLLSAACGTAQGSSSSGGSTYVGTQPLETGAQPVASAVPGTLARAVAPTAPTTPAMPPATTPAPALAAEVVRPPAVAASHNGQRPTAWGMDLIGITTTFVPAGKQVALTFDACGGPGNDAMSDDLINYLVAQKIPATLFLNKRWIDADPGRAAKLADNPLFEIGNHGTRHCPLSVTGRAVYNIRGTASPQEAVDEVWGNHERLIQLTGRAPRFFRTGTAHYDDVAVKIVHELGEIPVGFSVNADGGATLTSVQVQRQMATVVPGAITIAHMHRPKSGTPAGMLASLPRLRTAGYDFVHLL</sequence>
<dbReference type="PANTHER" id="PTHR10587:SF134">
    <property type="entry name" value="SECRETED PROTEIN"/>
    <property type="match status" value="1"/>
</dbReference>
<dbReference type="Pfam" id="PF01522">
    <property type="entry name" value="Polysacc_deac_1"/>
    <property type="match status" value="1"/>
</dbReference>
<dbReference type="Proteomes" id="UP000733379">
    <property type="component" value="Unassembled WGS sequence"/>
</dbReference>
<dbReference type="InterPro" id="IPR050248">
    <property type="entry name" value="Polysacc_deacetylase_ArnD"/>
</dbReference>
<name>A0ABS6ATB3_9NOCA</name>
<feature type="region of interest" description="Disordered" evidence="1">
    <location>
        <begin position="140"/>
        <end position="167"/>
    </location>
</feature>